<name>A0A3S3PEU4_9RHOB</name>
<keyword evidence="7" id="KW-1185">Reference proteome</keyword>
<evidence type="ECO:0000313" key="6">
    <source>
        <dbReference type="EMBL" id="RWR50800.1"/>
    </source>
</evidence>
<dbReference type="SUPFAM" id="SSF53850">
    <property type="entry name" value="Periplasmic binding protein-like II"/>
    <property type="match status" value="1"/>
</dbReference>
<dbReference type="InterPro" id="IPR000847">
    <property type="entry name" value="LysR_HTH_N"/>
</dbReference>
<dbReference type="Pfam" id="PF00126">
    <property type="entry name" value="HTH_1"/>
    <property type="match status" value="1"/>
</dbReference>
<keyword evidence="2" id="KW-0805">Transcription regulation</keyword>
<evidence type="ECO:0000256" key="4">
    <source>
        <dbReference type="ARBA" id="ARBA00023163"/>
    </source>
</evidence>
<dbReference type="NCBIfam" id="NF002964">
    <property type="entry name" value="PRK03635.1"/>
    <property type="match status" value="1"/>
</dbReference>
<gene>
    <name evidence="6" type="ORF">EOW66_14325</name>
</gene>
<dbReference type="Gene3D" id="3.40.190.290">
    <property type="match status" value="1"/>
</dbReference>
<evidence type="ECO:0000256" key="2">
    <source>
        <dbReference type="ARBA" id="ARBA00023015"/>
    </source>
</evidence>
<comment type="similarity">
    <text evidence="1">Belongs to the LysR transcriptional regulatory family.</text>
</comment>
<dbReference type="InterPro" id="IPR036388">
    <property type="entry name" value="WH-like_DNA-bd_sf"/>
</dbReference>
<feature type="domain" description="HTH lysR-type" evidence="5">
    <location>
        <begin position="2"/>
        <end position="58"/>
    </location>
</feature>
<dbReference type="NCBIfam" id="NF009888">
    <property type="entry name" value="PRK13348.1"/>
    <property type="match status" value="1"/>
</dbReference>
<dbReference type="GO" id="GO:0003700">
    <property type="term" value="F:DNA-binding transcription factor activity"/>
    <property type="evidence" value="ECO:0007669"/>
    <property type="project" value="InterPro"/>
</dbReference>
<dbReference type="PRINTS" id="PR00039">
    <property type="entry name" value="HTHLYSR"/>
</dbReference>
<dbReference type="InterPro" id="IPR017685">
    <property type="entry name" value="ArgP"/>
</dbReference>
<reference evidence="7" key="1">
    <citation type="submission" date="2019-01" db="EMBL/GenBank/DDBJ databases">
        <title>Sinorhodobacter populi sp. nov. isolated from the symptomatic bark tissue of Populus euramericana canker.</title>
        <authorList>
            <person name="Li Y."/>
        </authorList>
    </citation>
    <scope>NUCLEOTIDE SEQUENCE [LARGE SCALE GENOMIC DNA]</scope>
    <source>
        <strain evidence="7">CGMCC 1.12963</strain>
    </source>
</reference>
<accession>A0A3S3PEU4</accession>
<sequence>MFDYAALEALSAVLATGSFEAAAARLHVTPSAVSQRIRALEDRVGAVLVVRGAPCTGTEAGLRLARHAEVVALLEAELAPPEAAPVLRIAVNADSLATWVLPALAAVPDRLFDLVIDDQDHSADWLRRGEVVAAVTSSARAVPGCDVRPLGALHYLATASPAFIARHLPEGLSAAALSRAPALVFNEKDGLQAAWLRQVTGQSPPLRAHRIASTTAFVEAAELGLGWGMNPEVLVRGAIAAGRLVPLHPEPLAVALYWQSARRLAAPLAPLTRAMRAAAARVLRPA</sequence>
<dbReference type="InterPro" id="IPR050176">
    <property type="entry name" value="LTTR"/>
</dbReference>
<dbReference type="RefSeq" id="WP_128156991.1">
    <property type="nucleotide sequence ID" value="NZ_JBHSOM010000004.1"/>
</dbReference>
<dbReference type="EMBL" id="SAVA01000008">
    <property type="protein sequence ID" value="RWR50800.1"/>
    <property type="molecule type" value="Genomic_DNA"/>
</dbReference>
<evidence type="ECO:0000256" key="3">
    <source>
        <dbReference type="ARBA" id="ARBA00023125"/>
    </source>
</evidence>
<protein>
    <submittedName>
        <fullName evidence="6">LysR family transcriptional regulator ArgP</fullName>
    </submittedName>
</protein>
<dbReference type="Pfam" id="PF03466">
    <property type="entry name" value="LysR_substrate"/>
    <property type="match status" value="1"/>
</dbReference>
<reference evidence="6 7" key="2">
    <citation type="submission" date="2019-01" db="EMBL/GenBank/DDBJ databases">
        <title>Sinorhodobacter populi sp. nov. isolated from the symptomatic bark tissue of Populus euramericana canker.</title>
        <authorList>
            <person name="Xu G."/>
        </authorList>
    </citation>
    <scope>NUCLEOTIDE SEQUENCE [LARGE SCALE GENOMIC DNA]</scope>
    <source>
        <strain evidence="6 7">CGMCC 1.12963</strain>
    </source>
</reference>
<dbReference type="Proteomes" id="UP000288071">
    <property type="component" value="Unassembled WGS sequence"/>
</dbReference>
<evidence type="ECO:0000259" key="5">
    <source>
        <dbReference type="PROSITE" id="PS50931"/>
    </source>
</evidence>
<keyword evidence="4" id="KW-0804">Transcription</keyword>
<comment type="caution">
    <text evidence="6">The sequence shown here is derived from an EMBL/GenBank/DDBJ whole genome shotgun (WGS) entry which is preliminary data.</text>
</comment>
<evidence type="ECO:0000313" key="7">
    <source>
        <dbReference type="Proteomes" id="UP000288071"/>
    </source>
</evidence>
<keyword evidence="3" id="KW-0238">DNA-binding</keyword>
<dbReference type="PROSITE" id="PS50931">
    <property type="entry name" value="HTH_LYSR"/>
    <property type="match status" value="1"/>
</dbReference>
<dbReference type="AlphaFoldDB" id="A0A3S3PEU4"/>
<dbReference type="Gene3D" id="1.10.10.10">
    <property type="entry name" value="Winged helix-like DNA-binding domain superfamily/Winged helix DNA-binding domain"/>
    <property type="match status" value="1"/>
</dbReference>
<organism evidence="6 7">
    <name type="scientific">Paenirhodobacter huangdaonensis</name>
    <dbReference type="NCBI Taxonomy" id="2501515"/>
    <lineage>
        <taxon>Bacteria</taxon>
        <taxon>Pseudomonadati</taxon>
        <taxon>Pseudomonadota</taxon>
        <taxon>Alphaproteobacteria</taxon>
        <taxon>Rhodobacterales</taxon>
        <taxon>Rhodobacter group</taxon>
        <taxon>Paenirhodobacter</taxon>
    </lineage>
</organism>
<dbReference type="GO" id="GO:0003677">
    <property type="term" value="F:DNA binding"/>
    <property type="evidence" value="ECO:0007669"/>
    <property type="project" value="UniProtKB-KW"/>
</dbReference>
<dbReference type="PANTHER" id="PTHR30579">
    <property type="entry name" value="TRANSCRIPTIONAL REGULATOR"/>
    <property type="match status" value="1"/>
</dbReference>
<dbReference type="InterPro" id="IPR036390">
    <property type="entry name" value="WH_DNA-bd_sf"/>
</dbReference>
<dbReference type="PANTHER" id="PTHR30579:SF2">
    <property type="entry name" value="HTH-TYPE TRANSCRIPTIONAL REGULATOR ARGP"/>
    <property type="match status" value="1"/>
</dbReference>
<proteinExistence type="inferred from homology"/>
<dbReference type="SUPFAM" id="SSF46785">
    <property type="entry name" value="Winged helix' DNA-binding domain"/>
    <property type="match status" value="1"/>
</dbReference>
<dbReference type="NCBIfam" id="TIGR03298">
    <property type="entry name" value="argP"/>
    <property type="match status" value="1"/>
</dbReference>
<evidence type="ECO:0000256" key="1">
    <source>
        <dbReference type="ARBA" id="ARBA00009437"/>
    </source>
</evidence>
<dbReference type="InterPro" id="IPR005119">
    <property type="entry name" value="LysR_subst-bd"/>
</dbReference>